<sequence length="173" mass="19564">MWVQVQRESRIKIFGSDRGGEFLSGMFSESAERGNHIHIADVRAMLMAARLLVMLWGEALQYSLWICNRTPTSAVPNAKAPYKMATGERPDPGKAMEWGRNVFVHILNAGKLQPRAEEAHFVGFDCESKGVRIYWPKKRSTSRTHSRTRGRCSERASASSTSKSSPQQWPRRA</sequence>
<evidence type="ECO:0000256" key="4">
    <source>
        <dbReference type="ARBA" id="ARBA00022759"/>
    </source>
</evidence>
<evidence type="ECO:0000256" key="1">
    <source>
        <dbReference type="ARBA" id="ARBA00022695"/>
    </source>
</evidence>
<evidence type="ECO:0000256" key="7">
    <source>
        <dbReference type="ARBA" id="ARBA00022908"/>
    </source>
</evidence>
<comment type="caution">
    <text evidence="13">The sequence shown here is derived from an EMBL/GenBank/DDBJ whole genome shotgun (WGS) entry which is preliminary data.</text>
</comment>
<feature type="region of interest" description="Disordered" evidence="11">
    <location>
        <begin position="137"/>
        <end position="173"/>
    </location>
</feature>
<dbReference type="PANTHER" id="PTHR42648:SF11">
    <property type="entry name" value="TRANSPOSON TY4-P GAG-POL POLYPROTEIN"/>
    <property type="match status" value="1"/>
</dbReference>
<dbReference type="OrthoDB" id="2640446at2759"/>
<keyword evidence="3" id="KW-0479">Metal-binding</keyword>
<dbReference type="GO" id="GO:0006310">
    <property type="term" value="P:DNA recombination"/>
    <property type="evidence" value="ECO:0007669"/>
    <property type="project" value="UniProtKB-KW"/>
</dbReference>
<keyword evidence="4" id="KW-0255">Endonuclease</keyword>
<keyword evidence="10" id="KW-0233">DNA recombination</keyword>
<dbReference type="GO" id="GO:0003964">
    <property type="term" value="F:RNA-directed DNA polymerase activity"/>
    <property type="evidence" value="ECO:0007669"/>
    <property type="project" value="UniProtKB-KW"/>
</dbReference>
<dbReference type="EMBL" id="MU154596">
    <property type="protein sequence ID" value="KAF9492758.1"/>
    <property type="molecule type" value="Genomic_DNA"/>
</dbReference>
<evidence type="ECO:0000256" key="5">
    <source>
        <dbReference type="ARBA" id="ARBA00022801"/>
    </source>
</evidence>
<proteinExistence type="predicted"/>
<dbReference type="Proteomes" id="UP000807025">
    <property type="component" value="Unassembled WGS sequence"/>
</dbReference>
<organism evidence="13 14">
    <name type="scientific">Pleurotus eryngii</name>
    <name type="common">Boletus of the steppes</name>
    <dbReference type="NCBI Taxonomy" id="5323"/>
    <lineage>
        <taxon>Eukaryota</taxon>
        <taxon>Fungi</taxon>
        <taxon>Dikarya</taxon>
        <taxon>Basidiomycota</taxon>
        <taxon>Agaricomycotina</taxon>
        <taxon>Agaricomycetes</taxon>
        <taxon>Agaricomycetidae</taxon>
        <taxon>Agaricales</taxon>
        <taxon>Pleurotineae</taxon>
        <taxon>Pleurotaceae</taxon>
        <taxon>Pleurotus</taxon>
    </lineage>
</organism>
<dbReference type="GO" id="GO:0046872">
    <property type="term" value="F:metal ion binding"/>
    <property type="evidence" value="ECO:0007669"/>
    <property type="project" value="UniProtKB-KW"/>
</dbReference>
<dbReference type="PANTHER" id="PTHR42648">
    <property type="entry name" value="TRANSPOSASE, PUTATIVE-RELATED"/>
    <property type="match status" value="1"/>
</dbReference>
<dbReference type="GO" id="GO:0004519">
    <property type="term" value="F:endonuclease activity"/>
    <property type="evidence" value="ECO:0007669"/>
    <property type="project" value="UniProtKB-KW"/>
</dbReference>
<dbReference type="GO" id="GO:0016787">
    <property type="term" value="F:hydrolase activity"/>
    <property type="evidence" value="ECO:0007669"/>
    <property type="project" value="UniProtKB-KW"/>
</dbReference>
<dbReference type="InterPro" id="IPR012337">
    <property type="entry name" value="RNaseH-like_sf"/>
</dbReference>
<keyword evidence="5" id="KW-0378">Hydrolase</keyword>
<feature type="compositionally biased region" description="Low complexity" evidence="11">
    <location>
        <begin position="155"/>
        <end position="165"/>
    </location>
</feature>
<dbReference type="Pfam" id="PF25597">
    <property type="entry name" value="SH3_retrovirus"/>
    <property type="match status" value="1"/>
</dbReference>
<reference evidence="13" key="1">
    <citation type="submission" date="2020-11" db="EMBL/GenBank/DDBJ databases">
        <authorList>
            <consortium name="DOE Joint Genome Institute"/>
            <person name="Ahrendt S."/>
            <person name="Riley R."/>
            <person name="Andreopoulos W."/>
            <person name="Labutti K."/>
            <person name="Pangilinan J."/>
            <person name="Ruiz-Duenas F.J."/>
            <person name="Barrasa J.M."/>
            <person name="Sanchez-Garcia M."/>
            <person name="Camarero S."/>
            <person name="Miyauchi S."/>
            <person name="Serrano A."/>
            <person name="Linde D."/>
            <person name="Babiker R."/>
            <person name="Drula E."/>
            <person name="Ayuso-Fernandez I."/>
            <person name="Pacheco R."/>
            <person name="Padilla G."/>
            <person name="Ferreira P."/>
            <person name="Barriuso J."/>
            <person name="Kellner H."/>
            <person name="Castanera R."/>
            <person name="Alfaro M."/>
            <person name="Ramirez L."/>
            <person name="Pisabarro A.G."/>
            <person name="Kuo A."/>
            <person name="Tritt A."/>
            <person name="Lipzen A."/>
            <person name="He G."/>
            <person name="Yan M."/>
            <person name="Ng V."/>
            <person name="Cullen D."/>
            <person name="Martin F."/>
            <person name="Rosso M.-N."/>
            <person name="Henrissat B."/>
            <person name="Hibbett D."/>
            <person name="Martinez A.T."/>
            <person name="Grigoriev I.V."/>
        </authorList>
    </citation>
    <scope>NUCLEOTIDE SEQUENCE</scope>
    <source>
        <strain evidence="13">ATCC 90797</strain>
    </source>
</reference>
<dbReference type="SUPFAM" id="SSF53098">
    <property type="entry name" value="Ribonuclease H-like"/>
    <property type="match status" value="1"/>
</dbReference>
<dbReference type="InterPro" id="IPR057670">
    <property type="entry name" value="SH3_retrovirus"/>
</dbReference>
<evidence type="ECO:0000259" key="12">
    <source>
        <dbReference type="Pfam" id="PF25597"/>
    </source>
</evidence>
<dbReference type="AlphaFoldDB" id="A0A9P6DE36"/>
<keyword evidence="8" id="KW-0695">RNA-directed DNA polymerase</keyword>
<keyword evidence="9" id="KW-0239">DNA-directed DNA polymerase</keyword>
<evidence type="ECO:0000256" key="9">
    <source>
        <dbReference type="ARBA" id="ARBA00022932"/>
    </source>
</evidence>
<dbReference type="GO" id="GO:0003887">
    <property type="term" value="F:DNA-directed DNA polymerase activity"/>
    <property type="evidence" value="ECO:0007669"/>
    <property type="project" value="UniProtKB-KW"/>
</dbReference>
<keyword evidence="1" id="KW-0548">Nucleotidyltransferase</keyword>
<evidence type="ECO:0000313" key="14">
    <source>
        <dbReference type="Proteomes" id="UP000807025"/>
    </source>
</evidence>
<name>A0A9P6DE36_PLEER</name>
<keyword evidence="7" id="KW-0229">DNA integration</keyword>
<feature type="compositionally biased region" description="Basic residues" evidence="11">
    <location>
        <begin position="137"/>
        <end position="150"/>
    </location>
</feature>
<gene>
    <name evidence="13" type="ORF">BDN71DRAFT_1451058</name>
</gene>
<keyword evidence="2" id="KW-0540">Nuclease</keyword>
<dbReference type="InterPro" id="IPR039537">
    <property type="entry name" value="Retrotran_Ty1/copia-like"/>
</dbReference>
<keyword evidence="6" id="KW-0460">Magnesium</keyword>
<keyword evidence="9" id="KW-0808">Transferase</keyword>
<evidence type="ECO:0000256" key="2">
    <source>
        <dbReference type="ARBA" id="ARBA00022722"/>
    </source>
</evidence>
<protein>
    <recommendedName>
        <fullName evidence="12">Retroviral polymerase SH3-like domain-containing protein</fullName>
    </recommendedName>
</protein>
<evidence type="ECO:0000256" key="6">
    <source>
        <dbReference type="ARBA" id="ARBA00022842"/>
    </source>
</evidence>
<evidence type="ECO:0000313" key="13">
    <source>
        <dbReference type="EMBL" id="KAF9492758.1"/>
    </source>
</evidence>
<evidence type="ECO:0000256" key="10">
    <source>
        <dbReference type="ARBA" id="ARBA00023172"/>
    </source>
</evidence>
<accession>A0A9P6DE36</accession>
<keyword evidence="14" id="KW-1185">Reference proteome</keyword>
<feature type="domain" description="Retroviral polymerase SH3-like" evidence="12">
    <location>
        <begin position="102"/>
        <end position="143"/>
    </location>
</feature>
<evidence type="ECO:0000256" key="3">
    <source>
        <dbReference type="ARBA" id="ARBA00022723"/>
    </source>
</evidence>
<dbReference type="GO" id="GO:0015074">
    <property type="term" value="P:DNA integration"/>
    <property type="evidence" value="ECO:0007669"/>
    <property type="project" value="UniProtKB-KW"/>
</dbReference>
<evidence type="ECO:0000256" key="8">
    <source>
        <dbReference type="ARBA" id="ARBA00022918"/>
    </source>
</evidence>
<evidence type="ECO:0000256" key="11">
    <source>
        <dbReference type="SAM" id="MobiDB-lite"/>
    </source>
</evidence>